<sequence length="458" mass="51757">MRKYLIYFILSSIFPTFFLSSCGEDRSGEYYALIASKTWMYETMQQNYLFYEDLPAEDGLDFFDKPADFLTSVASDRDQKNGVLFSHIDSVKISRVQSSYPTFGIEGSLVRGVSGDYYYTILYTQPDSPASEMGLKRGDHIFMVDSQKITSSNYTEYFQRPSKTYRYQVARMNDNGTPDSLEFTTPAPRIVEEPSVYLTRNFTTSGGKKVFYIMYNSFEITEETELKSKFAEGLASSPNEIVLDLRYNPGGYVSTALLLSTILAPADAMGKTCFNLIFNDKLNKTENYVFDPALLQGVSNASFDHLYVLTTGNTASASEIIINCLRPYLGDKLIQVGENTFGKNVAQSLFTNAAHPQLEFWLTTSYISNSENYYDYYTDGLKPDYEESEDLTGYLGELGTEQDSLMVPVLYHIEHGNFPSTTPSETRIMTRWFGTNSTPQVVSNSIANKPKRSKLTSF</sequence>
<dbReference type="SUPFAM" id="SSF50156">
    <property type="entry name" value="PDZ domain-like"/>
    <property type="match status" value="1"/>
</dbReference>
<dbReference type="GO" id="GO:0008236">
    <property type="term" value="F:serine-type peptidase activity"/>
    <property type="evidence" value="ECO:0007669"/>
    <property type="project" value="InterPro"/>
</dbReference>
<feature type="domain" description="Tail specific protease" evidence="1">
    <location>
        <begin position="162"/>
        <end position="388"/>
    </location>
</feature>
<dbReference type="GO" id="GO:0007165">
    <property type="term" value="P:signal transduction"/>
    <property type="evidence" value="ECO:0007669"/>
    <property type="project" value="TreeGrafter"/>
</dbReference>
<dbReference type="SUPFAM" id="SSF52096">
    <property type="entry name" value="ClpP/crotonase"/>
    <property type="match status" value="1"/>
</dbReference>
<dbReference type="AlphaFoldDB" id="A0A921FDY3"/>
<dbReference type="PANTHER" id="PTHR32060:SF30">
    <property type="entry name" value="CARBOXY-TERMINAL PROCESSING PROTEASE CTPA"/>
    <property type="match status" value="1"/>
</dbReference>
<protein>
    <submittedName>
        <fullName evidence="2">Peptidase S41</fullName>
    </submittedName>
</protein>
<evidence type="ECO:0000313" key="3">
    <source>
        <dbReference type="Proteomes" id="UP000718012"/>
    </source>
</evidence>
<dbReference type="Proteomes" id="UP000718012">
    <property type="component" value="Unassembled WGS sequence"/>
</dbReference>
<name>A0A921FDY3_9BACT</name>
<comment type="caution">
    <text evidence="2">The sequence shown here is derived from an EMBL/GenBank/DDBJ whole genome shotgun (WGS) entry which is preliminary data.</text>
</comment>
<dbReference type="SMART" id="SM00245">
    <property type="entry name" value="TSPc"/>
    <property type="match status" value="1"/>
</dbReference>
<evidence type="ECO:0000259" key="1">
    <source>
        <dbReference type="SMART" id="SM00245"/>
    </source>
</evidence>
<reference evidence="2" key="2">
    <citation type="submission" date="2021-09" db="EMBL/GenBank/DDBJ databases">
        <authorList>
            <person name="Gilroy R."/>
        </authorList>
    </citation>
    <scope>NUCLEOTIDE SEQUENCE</scope>
    <source>
        <strain evidence="2">CHK165-8395</strain>
    </source>
</reference>
<dbReference type="EMBL" id="DYXD01000209">
    <property type="protein sequence ID" value="HJF08362.1"/>
    <property type="molecule type" value="Genomic_DNA"/>
</dbReference>
<dbReference type="GO" id="GO:0006508">
    <property type="term" value="P:proteolysis"/>
    <property type="evidence" value="ECO:0007669"/>
    <property type="project" value="InterPro"/>
</dbReference>
<organism evidence="2 3">
    <name type="scientific">Phocaeicola coprocola</name>
    <dbReference type="NCBI Taxonomy" id="310298"/>
    <lineage>
        <taxon>Bacteria</taxon>
        <taxon>Pseudomonadati</taxon>
        <taxon>Bacteroidota</taxon>
        <taxon>Bacteroidia</taxon>
        <taxon>Bacteroidales</taxon>
        <taxon>Bacteroidaceae</taxon>
        <taxon>Phocaeicola</taxon>
    </lineage>
</organism>
<dbReference type="InterPro" id="IPR005151">
    <property type="entry name" value="Tail-specific_protease"/>
</dbReference>
<accession>A0A921FDY3</accession>
<dbReference type="InterPro" id="IPR041613">
    <property type="entry name" value="Pept_S41_N"/>
</dbReference>
<gene>
    <name evidence="2" type="ORF">K8U81_09270</name>
</gene>
<dbReference type="Gene3D" id="3.30.750.170">
    <property type="match status" value="1"/>
</dbReference>
<proteinExistence type="predicted"/>
<dbReference type="Pfam" id="PF03572">
    <property type="entry name" value="Peptidase_S41"/>
    <property type="match status" value="1"/>
</dbReference>
<dbReference type="InterPro" id="IPR036034">
    <property type="entry name" value="PDZ_sf"/>
</dbReference>
<dbReference type="GO" id="GO:0030288">
    <property type="term" value="C:outer membrane-bounded periplasmic space"/>
    <property type="evidence" value="ECO:0007669"/>
    <property type="project" value="TreeGrafter"/>
</dbReference>
<dbReference type="PANTHER" id="PTHR32060">
    <property type="entry name" value="TAIL-SPECIFIC PROTEASE"/>
    <property type="match status" value="1"/>
</dbReference>
<dbReference type="Gene3D" id="2.30.42.10">
    <property type="match status" value="1"/>
</dbReference>
<evidence type="ECO:0000313" key="2">
    <source>
        <dbReference type="EMBL" id="HJF08362.1"/>
    </source>
</evidence>
<dbReference type="Gene3D" id="3.90.226.10">
    <property type="entry name" value="2-enoyl-CoA Hydratase, Chain A, domain 1"/>
    <property type="match status" value="1"/>
</dbReference>
<dbReference type="CDD" id="cd07561">
    <property type="entry name" value="Peptidase_S41_CPP_like"/>
    <property type="match status" value="1"/>
</dbReference>
<dbReference type="PROSITE" id="PS51257">
    <property type="entry name" value="PROKAR_LIPOPROTEIN"/>
    <property type="match status" value="1"/>
</dbReference>
<dbReference type="InterPro" id="IPR029045">
    <property type="entry name" value="ClpP/crotonase-like_dom_sf"/>
</dbReference>
<reference evidence="2" key="1">
    <citation type="journal article" date="2021" name="PeerJ">
        <title>Extensive microbial diversity within the chicken gut microbiome revealed by metagenomics and culture.</title>
        <authorList>
            <person name="Gilroy R."/>
            <person name="Ravi A."/>
            <person name="Getino M."/>
            <person name="Pursley I."/>
            <person name="Horton D.L."/>
            <person name="Alikhan N.F."/>
            <person name="Baker D."/>
            <person name="Gharbi K."/>
            <person name="Hall N."/>
            <person name="Watson M."/>
            <person name="Adriaenssens E.M."/>
            <person name="Foster-Nyarko E."/>
            <person name="Jarju S."/>
            <person name="Secka A."/>
            <person name="Antonio M."/>
            <person name="Oren A."/>
            <person name="Chaudhuri R.R."/>
            <person name="La Ragione R."/>
            <person name="Hildebrand F."/>
            <person name="Pallen M.J."/>
        </authorList>
    </citation>
    <scope>NUCLEOTIDE SEQUENCE</scope>
    <source>
        <strain evidence="2">CHK165-8395</strain>
    </source>
</reference>
<dbReference type="GO" id="GO:0004175">
    <property type="term" value="F:endopeptidase activity"/>
    <property type="evidence" value="ECO:0007669"/>
    <property type="project" value="TreeGrafter"/>
</dbReference>
<dbReference type="Pfam" id="PF18294">
    <property type="entry name" value="Pept_S41_N"/>
    <property type="match status" value="1"/>
</dbReference>